<dbReference type="Proteomes" id="UP000248925">
    <property type="component" value="Unassembled WGS sequence"/>
</dbReference>
<accession>A0A2W4CRP3</accession>
<dbReference type="InterPro" id="IPR032710">
    <property type="entry name" value="NTF2-like_dom_sf"/>
</dbReference>
<name>A0A2W4CRP3_9HYPH</name>
<evidence type="ECO:0008006" key="3">
    <source>
        <dbReference type="Google" id="ProtNLM"/>
    </source>
</evidence>
<dbReference type="OrthoDB" id="9787970at2"/>
<evidence type="ECO:0000313" key="1">
    <source>
        <dbReference type="EMBL" id="PZM15109.1"/>
    </source>
</evidence>
<keyword evidence="2" id="KW-1185">Reference proteome</keyword>
<dbReference type="EMBL" id="PCDP01000028">
    <property type="protein sequence ID" value="PZM15109.1"/>
    <property type="molecule type" value="Genomic_DNA"/>
</dbReference>
<evidence type="ECO:0000313" key="2">
    <source>
        <dbReference type="Proteomes" id="UP000248925"/>
    </source>
</evidence>
<reference evidence="1 2" key="1">
    <citation type="journal article" date="2018" name="Sci. Rep.">
        <title>Rhizobium tumorigenes sp. nov., a novel plant tumorigenic bacterium isolated from cane gall tumors on thornless blackberry.</title>
        <authorList>
            <person name="Kuzmanovi N."/>
            <person name="Smalla K."/>
            <person name="Gronow S."/>
            <person name="PuBawska J."/>
        </authorList>
    </citation>
    <scope>NUCLEOTIDE SEQUENCE [LARGE SCALE GENOMIC DNA]</scope>
    <source>
        <strain evidence="1 2">CCBAU 85046</strain>
    </source>
</reference>
<dbReference type="InterPro" id="IPR009783">
    <property type="entry name" value="DUF1348"/>
</dbReference>
<dbReference type="PANTHER" id="PTHR31757">
    <property type="entry name" value="SLL0781 PROTEIN"/>
    <property type="match status" value="1"/>
</dbReference>
<organism evidence="1 2">
    <name type="scientific">Rhizobium tubonense</name>
    <dbReference type="NCBI Taxonomy" id="484088"/>
    <lineage>
        <taxon>Bacteria</taxon>
        <taxon>Pseudomonadati</taxon>
        <taxon>Pseudomonadota</taxon>
        <taxon>Alphaproteobacteria</taxon>
        <taxon>Hyphomicrobiales</taxon>
        <taxon>Rhizobiaceae</taxon>
        <taxon>Rhizobium/Agrobacterium group</taxon>
        <taxon>Rhizobium</taxon>
    </lineage>
</organism>
<comment type="caution">
    <text evidence="1">The sequence shown here is derived from an EMBL/GenBank/DDBJ whole genome shotgun (WGS) entry which is preliminary data.</text>
</comment>
<dbReference type="Pfam" id="PF07080">
    <property type="entry name" value="DUF1348"/>
    <property type="match status" value="1"/>
</dbReference>
<dbReference type="Gene3D" id="3.10.450.50">
    <property type="match status" value="1"/>
</dbReference>
<dbReference type="SUPFAM" id="SSF54427">
    <property type="entry name" value="NTF2-like"/>
    <property type="match status" value="1"/>
</dbReference>
<dbReference type="AlphaFoldDB" id="A0A2W4CRP3"/>
<proteinExistence type="predicted"/>
<gene>
    <name evidence="1" type="ORF">CPY51_08685</name>
</gene>
<protein>
    <recommendedName>
        <fullName evidence="3">DUF1348 domain-containing protein</fullName>
    </recommendedName>
</protein>
<sequence length="154" mass="18103">MSRPPLPPFSSQSAIEKVRLAEDGWNSRNPSKVALAYTEDSQWRNRAEFVTGRSAIEAFLARKWAKELDYRLIKELWAFTGNRIAVRFAYEYHDDSGNWFRAYGNENWEFDDDGLMRYRHASINEHPIDAAERKFHWPLGRRPDDHPGLSHFGF</sequence>
<dbReference type="PANTHER" id="PTHR31757:SF0">
    <property type="entry name" value="SLL0781 PROTEIN"/>
    <property type="match status" value="1"/>
</dbReference>
<dbReference type="RefSeq" id="WP_111159872.1">
    <property type="nucleotide sequence ID" value="NZ_PCDP01000028.1"/>
</dbReference>